<dbReference type="PANTHER" id="PTHR10491">
    <property type="entry name" value="DTDP-4-DEHYDRORHAMNOSE REDUCTASE"/>
    <property type="match status" value="1"/>
</dbReference>
<keyword evidence="6" id="KW-0521">NADP</keyword>
<organism evidence="8 9">
    <name type="scientific">Devosia nitrariae</name>
    <dbReference type="NCBI Taxonomy" id="2071872"/>
    <lineage>
        <taxon>Bacteria</taxon>
        <taxon>Pseudomonadati</taxon>
        <taxon>Pseudomonadota</taxon>
        <taxon>Alphaproteobacteria</taxon>
        <taxon>Hyphomicrobiales</taxon>
        <taxon>Devosiaceae</taxon>
        <taxon>Devosia</taxon>
    </lineage>
</organism>
<dbReference type="NCBIfam" id="TIGR01214">
    <property type="entry name" value="rmlD"/>
    <property type="match status" value="1"/>
</dbReference>
<evidence type="ECO:0000256" key="3">
    <source>
        <dbReference type="ARBA" id="ARBA00012929"/>
    </source>
</evidence>
<feature type="domain" description="RmlD-like substrate binding" evidence="7">
    <location>
        <begin position="1"/>
        <end position="289"/>
    </location>
</feature>
<comment type="function">
    <text evidence="6">Catalyzes the reduction of dTDP-6-deoxy-L-lyxo-4-hexulose to yield dTDP-L-rhamnose.</text>
</comment>
<dbReference type="PANTHER" id="PTHR10491:SF4">
    <property type="entry name" value="METHIONINE ADENOSYLTRANSFERASE 2 SUBUNIT BETA"/>
    <property type="match status" value="1"/>
</dbReference>
<dbReference type="InterPro" id="IPR005913">
    <property type="entry name" value="dTDP_dehydrorham_reduct"/>
</dbReference>
<sequence>MRVLVTGKTGQIVTALLERAGDTNILPVGRPELDLARAEGAGGLLAAMEPDVIVSAAAYTSVDKAETEPELAQTVNGEAPGHLATVAAELGIPIIHISTDYVFDGQKSVPYVETDATRPLGAYGRSKLAGERAVIAGTANHVILRTAWVYSPFGGNFLKTMLRLASDRPEVRVVRDQLGSPTSALDIADAVLAVGRNLVNMPDEAALRGTFHMTAGGEASWADFACAIMTVSGDMGGPNASITAIDTVDYPTPARRPANSRLSSAKLAEVHGVELPVWQDSLCEVVSRLVRP</sequence>
<evidence type="ECO:0000313" key="8">
    <source>
        <dbReference type="EMBL" id="GLQ53641.1"/>
    </source>
</evidence>
<comment type="cofactor">
    <cofactor evidence="6">
        <name>Mg(2+)</name>
        <dbReference type="ChEBI" id="CHEBI:18420"/>
    </cofactor>
    <text evidence="6">Binds 1 Mg(2+) ion per monomer.</text>
</comment>
<reference evidence="9" key="1">
    <citation type="journal article" date="2019" name="Int. J. Syst. Evol. Microbiol.">
        <title>The Global Catalogue of Microorganisms (GCM) 10K type strain sequencing project: providing services to taxonomists for standard genome sequencing and annotation.</title>
        <authorList>
            <consortium name="The Broad Institute Genomics Platform"/>
            <consortium name="The Broad Institute Genome Sequencing Center for Infectious Disease"/>
            <person name="Wu L."/>
            <person name="Ma J."/>
        </authorList>
    </citation>
    <scope>NUCLEOTIDE SEQUENCE [LARGE SCALE GENOMIC DNA]</scope>
    <source>
        <strain evidence="9">NBRC 112416</strain>
    </source>
</reference>
<comment type="pathway">
    <text evidence="1 6">Carbohydrate biosynthesis; dTDP-L-rhamnose biosynthesis.</text>
</comment>
<dbReference type="Pfam" id="PF04321">
    <property type="entry name" value="RmlD_sub_bind"/>
    <property type="match status" value="1"/>
</dbReference>
<dbReference type="Proteomes" id="UP001156691">
    <property type="component" value="Unassembled WGS sequence"/>
</dbReference>
<protein>
    <recommendedName>
        <fullName evidence="4 6">dTDP-4-dehydrorhamnose reductase</fullName>
        <ecNumber evidence="3 6">1.1.1.133</ecNumber>
    </recommendedName>
</protein>
<evidence type="ECO:0000259" key="7">
    <source>
        <dbReference type="Pfam" id="PF04321"/>
    </source>
</evidence>
<dbReference type="CDD" id="cd05254">
    <property type="entry name" value="dTDP_HR_like_SDR_e"/>
    <property type="match status" value="1"/>
</dbReference>
<evidence type="ECO:0000256" key="2">
    <source>
        <dbReference type="ARBA" id="ARBA00010944"/>
    </source>
</evidence>
<evidence type="ECO:0000256" key="4">
    <source>
        <dbReference type="ARBA" id="ARBA00017099"/>
    </source>
</evidence>
<gene>
    <name evidence="8" type="primary">rfbD</name>
    <name evidence="8" type="ORF">GCM10010862_09000</name>
</gene>
<dbReference type="InterPro" id="IPR036291">
    <property type="entry name" value="NAD(P)-bd_dom_sf"/>
</dbReference>
<evidence type="ECO:0000256" key="5">
    <source>
        <dbReference type="ARBA" id="ARBA00048200"/>
    </source>
</evidence>
<keyword evidence="6" id="KW-0560">Oxidoreductase</keyword>
<evidence type="ECO:0000256" key="1">
    <source>
        <dbReference type="ARBA" id="ARBA00004781"/>
    </source>
</evidence>
<evidence type="ECO:0000256" key="6">
    <source>
        <dbReference type="RuleBase" id="RU364082"/>
    </source>
</evidence>
<dbReference type="Gene3D" id="3.40.50.720">
    <property type="entry name" value="NAD(P)-binding Rossmann-like Domain"/>
    <property type="match status" value="1"/>
</dbReference>
<proteinExistence type="inferred from homology"/>
<dbReference type="EC" id="1.1.1.133" evidence="3 6"/>
<dbReference type="SUPFAM" id="SSF51735">
    <property type="entry name" value="NAD(P)-binding Rossmann-fold domains"/>
    <property type="match status" value="1"/>
</dbReference>
<comment type="catalytic activity">
    <reaction evidence="5 6">
        <text>dTDP-beta-L-rhamnose + NADP(+) = dTDP-4-dehydro-beta-L-rhamnose + NADPH + H(+)</text>
        <dbReference type="Rhea" id="RHEA:21796"/>
        <dbReference type="ChEBI" id="CHEBI:15378"/>
        <dbReference type="ChEBI" id="CHEBI:57510"/>
        <dbReference type="ChEBI" id="CHEBI:57783"/>
        <dbReference type="ChEBI" id="CHEBI:58349"/>
        <dbReference type="ChEBI" id="CHEBI:62830"/>
        <dbReference type="EC" id="1.1.1.133"/>
    </reaction>
</comment>
<evidence type="ECO:0000313" key="9">
    <source>
        <dbReference type="Proteomes" id="UP001156691"/>
    </source>
</evidence>
<dbReference type="InterPro" id="IPR029903">
    <property type="entry name" value="RmlD-like-bd"/>
</dbReference>
<dbReference type="Gene3D" id="3.90.25.10">
    <property type="entry name" value="UDP-galactose 4-epimerase, domain 1"/>
    <property type="match status" value="1"/>
</dbReference>
<accession>A0ABQ5W1P4</accession>
<dbReference type="EMBL" id="BSNS01000004">
    <property type="protein sequence ID" value="GLQ53641.1"/>
    <property type="molecule type" value="Genomic_DNA"/>
</dbReference>
<comment type="similarity">
    <text evidence="2 6">Belongs to the dTDP-4-dehydrorhamnose reductase family.</text>
</comment>
<name>A0ABQ5W1P4_9HYPH</name>
<dbReference type="RefSeq" id="WP_284339089.1">
    <property type="nucleotide sequence ID" value="NZ_BSNS01000004.1"/>
</dbReference>
<keyword evidence="9" id="KW-1185">Reference proteome</keyword>
<comment type="caution">
    <text evidence="8">The sequence shown here is derived from an EMBL/GenBank/DDBJ whole genome shotgun (WGS) entry which is preliminary data.</text>
</comment>